<name>A0AAV4X178_CAEEX</name>
<evidence type="ECO:0000313" key="2">
    <source>
        <dbReference type="Proteomes" id="UP001054945"/>
    </source>
</evidence>
<proteinExistence type="predicted"/>
<organism evidence="1 2">
    <name type="scientific">Caerostris extrusa</name>
    <name type="common">Bark spider</name>
    <name type="synonym">Caerostris bankana</name>
    <dbReference type="NCBI Taxonomy" id="172846"/>
    <lineage>
        <taxon>Eukaryota</taxon>
        <taxon>Metazoa</taxon>
        <taxon>Ecdysozoa</taxon>
        <taxon>Arthropoda</taxon>
        <taxon>Chelicerata</taxon>
        <taxon>Arachnida</taxon>
        <taxon>Araneae</taxon>
        <taxon>Araneomorphae</taxon>
        <taxon>Entelegynae</taxon>
        <taxon>Araneoidea</taxon>
        <taxon>Araneidae</taxon>
        <taxon>Caerostris</taxon>
    </lineage>
</organism>
<dbReference type="AlphaFoldDB" id="A0AAV4X178"/>
<comment type="caution">
    <text evidence="1">The sequence shown here is derived from an EMBL/GenBank/DDBJ whole genome shotgun (WGS) entry which is preliminary data.</text>
</comment>
<evidence type="ECO:0000313" key="1">
    <source>
        <dbReference type="EMBL" id="GIY87905.1"/>
    </source>
</evidence>
<protein>
    <submittedName>
        <fullName evidence="1">Uncharacterized protein</fullName>
    </submittedName>
</protein>
<dbReference type="EMBL" id="BPLR01016991">
    <property type="protein sequence ID" value="GIY87905.1"/>
    <property type="molecule type" value="Genomic_DNA"/>
</dbReference>
<reference evidence="1 2" key="1">
    <citation type="submission" date="2021-06" db="EMBL/GenBank/DDBJ databases">
        <title>Caerostris extrusa draft genome.</title>
        <authorList>
            <person name="Kono N."/>
            <person name="Arakawa K."/>
        </authorList>
    </citation>
    <scope>NUCLEOTIDE SEQUENCE [LARGE SCALE GENOMIC DNA]</scope>
</reference>
<sequence>MFPGTFTPADLTSLEDHSRKQPVRRNVGCKFVPFKSPTSPLERKANVIQSYFPDPFTPADLLSLEDHSKETASREESALQIRPILNSTFCLERNASANEKHLQSVLNSDGGKGEKSLDKFEFELIAANGKPLSGTQCQFPLRLCDAEDE</sequence>
<keyword evidence="2" id="KW-1185">Reference proteome</keyword>
<accession>A0AAV4X178</accession>
<gene>
    <name evidence="1" type="ORF">CEXT_90241</name>
</gene>
<dbReference type="Proteomes" id="UP001054945">
    <property type="component" value="Unassembled WGS sequence"/>
</dbReference>